<dbReference type="PANTHER" id="PTHR47481:SF21">
    <property type="entry name" value="BASIC-LEUCINE ZIPPER TRANSCRIPTION FACTOR Q-RELATED"/>
    <property type="match status" value="1"/>
</dbReference>
<keyword evidence="3" id="KW-1185">Reference proteome</keyword>
<dbReference type="KEGG" id="qsa:O6P43_027562"/>
<feature type="region of interest" description="Disordered" evidence="1">
    <location>
        <begin position="10"/>
        <end position="44"/>
    </location>
</feature>
<proteinExistence type="predicted"/>
<dbReference type="EMBL" id="JARAOO010000011">
    <property type="protein sequence ID" value="KAJ7951530.1"/>
    <property type="molecule type" value="Genomic_DNA"/>
</dbReference>
<comment type="caution">
    <text evidence="2">The sequence shown here is derived from an EMBL/GenBank/DDBJ whole genome shotgun (WGS) entry which is preliminary data.</text>
</comment>
<protein>
    <submittedName>
        <fullName evidence="2">Retrovirus-related pol polyprotein from transposon tnt 1-94</fullName>
    </submittedName>
</protein>
<gene>
    <name evidence="2" type="ORF">O6P43_027562</name>
</gene>
<organism evidence="2 3">
    <name type="scientific">Quillaja saponaria</name>
    <name type="common">Soap bark tree</name>
    <dbReference type="NCBI Taxonomy" id="32244"/>
    <lineage>
        <taxon>Eukaryota</taxon>
        <taxon>Viridiplantae</taxon>
        <taxon>Streptophyta</taxon>
        <taxon>Embryophyta</taxon>
        <taxon>Tracheophyta</taxon>
        <taxon>Spermatophyta</taxon>
        <taxon>Magnoliopsida</taxon>
        <taxon>eudicotyledons</taxon>
        <taxon>Gunneridae</taxon>
        <taxon>Pentapetalae</taxon>
        <taxon>rosids</taxon>
        <taxon>fabids</taxon>
        <taxon>Fabales</taxon>
        <taxon>Quillajaceae</taxon>
        <taxon>Quillaja</taxon>
    </lineage>
</organism>
<accession>A0AAD7L4N1</accession>
<dbReference type="AlphaFoldDB" id="A0AAD7L4N1"/>
<sequence length="255" mass="28511">MSLNRIRAASFNEQHKSISSPPSTPKNITPETETTQTNTPSIQPSGSIFNTLTQSSQCISINPGTQLPIKLSGSSNYLTWRAQIELLLLGYDLLPYIEGTLLYPPLKNLQYHSWRRQDGLIRHVIMASVDATIAPLVATSKNSLKAWTRLETSYANKSQSCVYSLRETLNQISKGTNSIAQYLNVIRFIADELAISGHPMRLEELVMKTLIGLGPEYDPISAAIQMRDSFISFEELHNKFSSHEIFLRHSKQSSG</sequence>
<evidence type="ECO:0000313" key="3">
    <source>
        <dbReference type="Proteomes" id="UP001163823"/>
    </source>
</evidence>
<dbReference type="Proteomes" id="UP001163823">
    <property type="component" value="Chromosome 11"/>
</dbReference>
<reference evidence="2" key="1">
    <citation type="journal article" date="2023" name="Science">
        <title>Elucidation of the pathway for biosynthesis of saponin adjuvants from the soapbark tree.</title>
        <authorList>
            <person name="Reed J."/>
            <person name="Orme A."/>
            <person name="El-Demerdash A."/>
            <person name="Owen C."/>
            <person name="Martin L.B.B."/>
            <person name="Misra R.C."/>
            <person name="Kikuchi S."/>
            <person name="Rejzek M."/>
            <person name="Martin A.C."/>
            <person name="Harkess A."/>
            <person name="Leebens-Mack J."/>
            <person name="Louveau T."/>
            <person name="Stephenson M.J."/>
            <person name="Osbourn A."/>
        </authorList>
    </citation>
    <scope>NUCLEOTIDE SEQUENCE</scope>
    <source>
        <strain evidence="2">S10</strain>
    </source>
</reference>
<dbReference type="Pfam" id="PF14223">
    <property type="entry name" value="Retrotran_gag_2"/>
    <property type="match status" value="1"/>
</dbReference>
<feature type="compositionally biased region" description="Low complexity" evidence="1">
    <location>
        <begin position="27"/>
        <end position="43"/>
    </location>
</feature>
<evidence type="ECO:0000256" key="1">
    <source>
        <dbReference type="SAM" id="MobiDB-lite"/>
    </source>
</evidence>
<evidence type="ECO:0000313" key="2">
    <source>
        <dbReference type="EMBL" id="KAJ7951530.1"/>
    </source>
</evidence>
<name>A0AAD7L4N1_QUISA</name>
<dbReference type="PANTHER" id="PTHR47481">
    <property type="match status" value="1"/>
</dbReference>